<keyword evidence="5" id="KW-1185">Reference proteome</keyword>
<dbReference type="InterPro" id="IPR022770">
    <property type="entry name" value="IucA/IucC-like_C"/>
</dbReference>
<dbReference type="Pfam" id="PF06276">
    <property type="entry name" value="FhuF"/>
    <property type="match status" value="1"/>
</dbReference>
<comment type="similarity">
    <text evidence="1">Belongs to the IucA/IucC family.</text>
</comment>
<comment type="caution">
    <text evidence="4">The sequence shown here is derived from an EMBL/GenBank/DDBJ whole genome shotgun (WGS) entry which is preliminary data.</text>
</comment>
<dbReference type="Pfam" id="PF04183">
    <property type="entry name" value="IucA_IucC"/>
    <property type="match status" value="1"/>
</dbReference>
<protein>
    <submittedName>
        <fullName evidence="4">Siderophore synthetase</fullName>
    </submittedName>
</protein>
<name>A0ABX0PKC4_9BURK</name>
<feature type="domain" description="Aerobactin siderophore biosynthesis IucA/IucC N-terminal" evidence="2">
    <location>
        <begin position="179"/>
        <end position="419"/>
    </location>
</feature>
<dbReference type="Proteomes" id="UP000716322">
    <property type="component" value="Unassembled WGS sequence"/>
</dbReference>
<evidence type="ECO:0000313" key="5">
    <source>
        <dbReference type="Proteomes" id="UP000716322"/>
    </source>
</evidence>
<accession>A0ABX0PKC4</accession>
<gene>
    <name evidence="4" type="ORF">HAV22_30210</name>
</gene>
<dbReference type="InterPro" id="IPR037455">
    <property type="entry name" value="LucA/IucC-like"/>
</dbReference>
<dbReference type="EMBL" id="JAAQOM010000030">
    <property type="protein sequence ID" value="NIA57908.1"/>
    <property type="molecule type" value="Genomic_DNA"/>
</dbReference>
<evidence type="ECO:0000313" key="4">
    <source>
        <dbReference type="EMBL" id="NIA57908.1"/>
    </source>
</evidence>
<reference evidence="4 5" key="1">
    <citation type="submission" date="2020-03" db="EMBL/GenBank/DDBJ databases">
        <title>Genome sequence of strain Massilia sp. TW-1.</title>
        <authorList>
            <person name="Chaudhary D.K."/>
        </authorList>
    </citation>
    <scope>NUCLEOTIDE SEQUENCE [LARGE SCALE GENOMIC DNA]</scope>
    <source>
        <strain evidence="4 5">TW-1</strain>
    </source>
</reference>
<dbReference type="InterPro" id="IPR007310">
    <property type="entry name" value="Aerobactin_biosyn_IucA/IucC_N"/>
</dbReference>
<organism evidence="4 5">
    <name type="scientific">Telluria antibiotica</name>
    <dbReference type="NCBI Taxonomy" id="2717319"/>
    <lineage>
        <taxon>Bacteria</taxon>
        <taxon>Pseudomonadati</taxon>
        <taxon>Pseudomonadota</taxon>
        <taxon>Betaproteobacteria</taxon>
        <taxon>Burkholderiales</taxon>
        <taxon>Oxalobacteraceae</taxon>
        <taxon>Telluria group</taxon>
        <taxon>Telluria</taxon>
    </lineage>
</organism>
<evidence type="ECO:0000259" key="2">
    <source>
        <dbReference type="Pfam" id="PF04183"/>
    </source>
</evidence>
<dbReference type="PANTHER" id="PTHR34384:SF5">
    <property type="entry name" value="L-2,3-DIAMINOPROPANOATE--CITRATE LIGASE"/>
    <property type="match status" value="1"/>
</dbReference>
<feature type="domain" description="Aerobactin siderophore biosynthesis IucA/IucC-like C-terminal" evidence="3">
    <location>
        <begin position="446"/>
        <end position="610"/>
    </location>
</feature>
<evidence type="ECO:0000259" key="3">
    <source>
        <dbReference type="Pfam" id="PF06276"/>
    </source>
</evidence>
<evidence type="ECO:0000256" key="1">
    <source>
        <dbReference type="ARBA" id="ARBA00007832"/>
    </source>
</evidence>
<dbReference type="PANTHER" id="PTHR34384">
    <property type="entry name" value="L-2,3-DIAMINOPROPANOATE--CITRATE LIGASE"/>
    <property type="match status" value="1"/>
</dbReference>
<sequence length="621" mass="68493">MNAIPKRHDTAHGTDHPFDAVATELAWSEARRRSLQRTLQALFREHILNRDQLITEGAVSWLPLWSQQGMLRFDGLAIGRIGDCRLAGCVSYYATGERPQPVTHAAVLLACVAPSLPDRGRGADLQRLVHELDNSLANDVLCLGYRRTWAQALRAQLGAADARFIAALRQSGHPNPALLLEQWGTLGHPWHPTFKTKLGLSPDEVLALSPEFQPTLSVPLAALRADKARVTFADGTGDYATWFARHFPQAAQRWTAGLVALGEAPDDWLPLPLHPFQASRVIPQKFAAEIAQGDLVLFDDIALDATPTMSFRTVVPNGSPVLPHLKLPVSLRLTSVQRTVSPKSTVMGPRITRLLATVLDLEGGFGGTLDVVREEVGLHYIDPHGGDDRARHLAILYRDNPMAKAGATRFPVPVGALFAESPFSGRPLATELVALAYGDHANGAVAYFEQHARTVLTALLSAYLVYGIAFEAHQQNSFIVLDGVYAPVQLLARDFGDLRIHGPTLSRAGLVIEPYRAGFTVYDDDAPVRDKLLHAVLLCHLAELALLLARAYGHPERYFWDVLRREIDRVFSSLRPRVDARRWHAERAALLEHDWPAKAFLRMRMSDTQDDVHGTMGNPLA</sequence>
<dbReference type="RefSeq" id="WP_166865356.1">
    <property type="nucleotide sequence ID" value="NZ_JAAQOM010000030.1"/>
</dbReference>
<proteinExistence type="inferred from homology"/>
<dbReference type="Gene3D" id="1.10.510.40">
    <property type="match status" value="1"/>
</dbReference>